<evidence type="ECO:0000313" key="1">
    <source>
        <dbReference type="EMBL" id="GFS69809.1"/>
    </source>
</evidence>
<evidence type="ECO:0000313" key="2">
    <source>
        <dbReference type="Proteomes" id="UP000887013"/>
    </source>
</evidence>
<dbReference type="EMBL" id="BMAW01000574">
    <property type="protein sequence ID" value="GFS69809.1"/>
    <property type="molecule type" value="Genomic_DNA"/>
</dbReference>
<dbReference type="Proteomes" id="UP000887013">
    <property type="component" value="Unassembled WGS sequence"/>
</dbReference>
<reference evidence="1" key="1">
    <citation type="submission" date="2020-08" db="EMBL/GenBank/DDBJ databases">
        <title>Multicomponent nature underlies the extraordinary mechanical properties of spider dragline silk.</title>
        <authorList>
            <person name="Kono N."/>
            <person name="Nakamura H."/>
            <person name="Mori M."/>
            <person name="Yoshida Y."/>
            <person name="Ohtoshi R."/>
            <person name="Malay A.D."/>
            <person name="Moran D.A.P."/>
            <person name="Tomita M."/>
            <person name="Numata K."/>
            <person name="Arakawa K."/>
        </authorList>
    </citation>
    <scope>NUCLEOTIDE SEQUENCE</scope>
</reference>
<protein>
    <submittedName>
        <fullName evidence="1">Uncharacterized protein</fullName>
    </submittedName>
</protein>
<accession>A0A8X6MNP6</accession>
<dbReference type="OrthoDB" id="4843387at2759"/>
<proteinExistence type="predicted"/>
<keyword evidence="2" id="KW-1185">Reference proteome</keyword>
<dbReference type="AlphaFoldDB" id="A0A8X6MNP6"/>
<sequence>MPALDRPRDTTPSFDQNITTIVKQNLRTTSTTVTSMIAKSLGKPISASSMHKRLNMKEVHAREPFAWVLLTI</sequence>
<organism evidence="1 2">
    <name type="scientific">Nephila pilipes</name>
    <name type="common">Giant wood spider</name>
    <name type="synonym">Nephila maculata</name>
    <dbReference type="NCBI Taxonomy" id="299642"/>
    <lineage>
        <taxon>Eukaryota</taxon>
        <taxon>Metazoa</taxon>
        <taxon>Ecdysozoa</taxon>
        <taxon>Arthropoda</taxon>
        <taxon>Chelicerata</taxon>
        <taxon>Arachnida</taxon>
        <taxon>Araneae</taxon>
        <taxon>Araneomorphae</taxon>
        <taxon>Entelegynae</taxon>
        <taxon>Araneoidea</taxon>
        <taxon>Nephilidae</taxon>
        <taxon>Nephila</taxon>
    </lineage>
</organism>
<gene>
    <name evidence="1" type="ORF">NPIL_299241</name>
</gene>
<comment type="caution">
    <text evidence="1">The sequence shown here is derived from an EMBL/GenBank/DDBJ whole genome shotgun (WGS) entry which is preliminary data.</text>
</comment>
<name>A0A8X6MNP6_NEPPI</name>